<dbReference type="EMBL" id="JBEAAL010000001">
    <property type="protein sequence ID" value="MEQ1403589.1"/>
    <property type="molecule type" value="Genomic_DNA"/>
</dbReference>
<dbReference type="Gene3D" id="3.30.565.10">
    <property type="entry name" value="Histidine kinase-like ATPase, C-terminal domain"/>
    <property type="match status" value="1"/>
</dbReference>
<dbReference type="Proteomes" id="UP001496627">
    <property type="component" value="Unassembled WGS sequence"/>
</dbReference>
<dbReference type="NCBIfam" id="NF047352">
    <property type="entry name" value="P_loop_sacsin"/>
    <property type="match status" value="1"/>
</dbReference>
<comment type="caution">
    <text evidence="3">The sequence shown here is derived from an EMBL/GenBank/DDBJ whole genome shotgun (WGS) entry which is preliminary data.</text>
</comment>
<keyword evidence="1" id="KW-0175">Coiled coil</keyword>
<evidence type="ECO:0000313" key="4">
    <source>
        <dbReference type="Proteomes" id="UP001496627"/>
    </source>
</evidence>
<dbReference type="PANTHER" id="PTHR32387">
    <property type="entry name" value="WU:FJ29H11"/>
    <property type="match status" value="1"/>
</dbReference>
<evidence type="ECO:0000256" key="2">
    <source>
        <dbReference type="SAM" id="MobiDB-lite"/>
    </source>
</evidence>
<accession>A0ABV0LVG1</accession>
<dbReference type="InterPro" id="IPR036890">
    <property type="entry name" value="HATPase_C_sf"/>
</dbReference>
<feature type="region of interest" description="Disordered" evidence="2">
    <location>
        <begin position="1593"/>
        <end position="1618"/>
    </location>
</feature>
<dbReference type="SUPFAM" id="SSF55874">
    <property type="entry name" value="ATPase domain of HSP90 chaperone/DNA topoisomerase II/histidine kinase"/>
    <property type="match status" value="1"/>
</dbReference>
<protein>
    <recommendedName>
        <fullName evidence="5">Protein NO VEIN C-terminal domain-containing protein</fullName>
    </recommendedName>
</protein>
<feature type="coiled-coil region" evidence="1">
    <location>
        <begin position="1521"/>
        <end position="1548"/>
    </location>
</feature>
<organism evidence="3 4">
    <name type="scientific">Neorhizobium phenanthreniclasticum</name>
    <dbReference type="NCBI Taxonomy" id="3157917"/>
    <lineage>
        <taxon>Bacteria</taxon>
        <taxon>Pseudomonadati</taxon>
        <taxon>Pseudomonadota</taxon>
        <taxon>Alphaproteobacteria</taxon>
        <taxon>Hyphomicrobiales</taxon>
        <taxon>Rhizobiaceae</taxon>
        <taxon>Rhizobium/Agrobacterium group</taxon>
        <taxon>Neorhizobium</taxon>
    </lineage>
</organism>
<dbReference type="RefSeq" id="WP_348861999.1">
    <property type="nucleotide sequence ID" value="NZ_JBEAAL010000001.1"/>
</dbReference>
<sequence>MAYAEASVETLDLIPPTASAADAIGAATRSQLEHVIDAHRRGLRVYESLKSLNDVIGAQYGDRVLFELLQNAHDAHDPEEDGQIAIRLIVEGPESGTLLVANKGRAFTASNLEAIRNIGTSDKEIGEGIGNKGLGFRSVEALTDSVHIYSSGPSGDTSCFDGYCFRFATVAEIAAKLRELGATMEVAGKLATSVPRYLVPITVDDQSDEVRRLCKEGYVTVVALPLGSKEAIELARKQVTKVLESSAPVLLFLDRLVVLDAAVITPGTLIERKCLTRNVETVEAPLPPNYRMERVTLDGCKDFLVVRQTLPKAAVLDAVRASMTAAPPLKRWLNWKGDAVVSIAVPLAAPMLDAPRLFNFLPMDDHSISPMAGHIDAPFFADIDRRSIKSDLPLNKHLLEAAARTAALAALTIVESDIDVPASSVIDLAAWSGGHMHKIVEAFAALKRPLSEAAIWPIVDGGPLRWANFNDLYAWPDVRTNQVTPRKLASTAAASILLNSIGEGRRARVHALASAVSLPLRLTEDILRCWVQAIIKQIGGKGSQAARRWRNFYDDVALLYSTANIPLSSLEGEELFPDSNGKLLIATAEGMQGAPPVFHRIGRERGKRNAGPPSPPSSLARKFRFLGPSIEISESSLLSFERAGLLRRYDPIETLNSLKSASGSSATDIQRRETLIWAYRVWQNLGGKAVEIALRAANLSVPCLAGWCAASEALLSASWTTVGRTLEGFLHEAAPHSADVNDQKGKLIVSFADWPRASDDRREDWLRFLAVLGVRDGLQPIAGRVRREGTPSNYWNNFLRSVQTRLGLGAHWISHARKLNFGYPQTEYRLNGEVWRLPGQIEHDKLPLPAREALSDLIVGYLRDNGDAHFNFSIMHWRGFEKIELPTPLLIFLQEGQWPMSLLRDEMAFDTPRQSWSTSALRQIPPRFVPRFWAEPGSRSSIPQVLFDERIALRDWSAPQSAPARLASLAVALPDLSAAERRDLRDQLRRAWNDIAEHRLNLPPDLELVVERSGGLDLLLGNTSAPPVIHVTTEREGFAARALADRGEPVLDIGQIDGKTIRDLLAATGGFDPRPADSGDVQLLVDGEVFQPDPSDPHLVSGSLSWLSDVAILAHEYLGDALELRTLPADEIDRRIRQIRLRRCGHFSLIIDDLEVAAQGGDRIQAVPHPRTPTLLVSRQGEINLDLLLDAAPAITKLLGSRRNTLEPVLGRLLREGYSDASTSPSEDMLARAIRRDISVVRDHFAAARCGVERQVRTILPIIAILQGTAAAQRLSERHERQGPTFKLRDWLVQALGADVADRALSAIEDTEDQAVIRRRMGFDFKEYGQALAALGYLPLNSEADFRRLFAVFMVELRPALVDRVRRRFTAYWREGRKLHEYVALRTLDFIQFDSAWPMENETIDREFVEAFAISCADDRLGPDDISIALPDLEAVVSANRRIIVSNFARLASVIRAWCRKEGRDRPLLMNTGDPQPLVRALHDRGLTDFEIINVKSLPSLFQTVEAWPIDMPESDDIGELGLTESDLNHEEREARDARRQAEVAKRTIEFSGTKLDASGEDFAAVFERLADAALAKDTGWFNRSRPPRLAIQQQLTSERRGAGTGGGGGTDWRNQPPESVRKAMGIASEWLAREYLRRRHPREMTDECWVSSNRAAFCTGGEGNDSLGFDFRVETARHEYLYEVKSALDQGGEFELSARELEIAGSASLERKRRYRILYVPFVFEPSRWRVLPLSNPASPETRNRFRVVRSGSVRYCFET</sequence>
<evidence type="ECO:0000256" key="1">
    <source>
        <dbReference type="SAM" id="Coils"/>
    </source>
</evidence>
<dbReference type="InterPro" id="IPR052957">
    <property type="entry name" value="Auxin_embryo_med"/>
</dbReference>
<evidence type="ECO:0008006" key="5">
    <source>
        <dbReference type="Google" id="ProtNLM"/>
    </source>
</evidence>
<keyword evidence="4" id="KW-1185">Reference proteome</keyword>
<proteinExistence type="predicted"/>
<evidence type="ECO:0000313" key="3">
    <source>
        <dbReference type="EMBL" id="MEQ1403589.1"/>
    </source>
</evidence>
<name>A0ABV0LVG1_9HYPH</name>
<dbReference type="PANTHER" id="PTHR32387:SF0">
    <property type="entry name" value="PROTEIN NO VEIN"/>
    <property type="match status" value="1"/>
</dbReference>
<gene>
    <name evidence="3" type="ORF">ABK249_01470</name>
</gene>
<reference evidence="3 4" key="1">
    <citation type="submission" date="2024-05" db="EMBL/GenBank/DDBJ databases">
        <title>Neorhizobium sp. Rsf11, a plant growth promoting and heavy metal resistant PAH-degrader.</title>
        <authorList>
            <person name="Golubev S.N."/>
            <person name="Muratova A.Y."/>
            <person name="Markelova M.I."/>
        </authorList>
    </citation>
    <scope>NUCLEOTIDE SEQUENCE [LARGE SCALE GENOMIC DNA]</scope>
    <source>
        <strain evidence="3 4">Rsf11</strain>
    </source>
</reference>